<keyword evidence="2" id="KW-0732">Signal</keyword>
<sequence>MRRAIIALATSAALVFGAVPAAQAESGSSFSQSIEELPADLRLGSSGAELLSSTGATGDDQREGSSMMFRDWLIGFVALGIFGALANVVTSVAR</sequence>
<feature type="chain" id="PRO_5004015737" description="Or membrane protein" evidence="2">
    <location>
        <begin position="25"/>
        <end position="94"/>
    </location>
</feature>
<dbReference type="OrthoDB" id="4426652at2"/>
<protein>
    <recommendedName>
        <fullName evidence="5">Or membrane protein</fullName>
    </recommendedName>
</protein>
<organism evidence="3 4">
    <name type="scientific">Corynebacterium halotolerans YIM 70093 = DSM 44683</name>
    <dbReference type="NCBI Taxonomy" id="1121362"/>
    <lineage>
        <taxon>Bacteria</taxon>
        <taxon>Bacillati</taxon>
        <taxon>Actinomycetota</taxon>
        <taxon>Actinomycetes</taxon>
        <taxon>Mycobacteriales</taxon>
        <taxon>Corynebacteriaceae</taxon>
        <taxon>Corynebacterium</taxon>
    </lineage>
</organism>
<evidence type="ECO:0000256" key="2">
    <source>
        <dbReference type="SAM" id="SignalP"/>
    </source>
</evidence>
<keyword evidence="1" id="KW-0812">Transmembrane</keyword>
<name>M1MX55_9CORY</name>
<evidence type="ECO:0000256" key="1">
    <source>
        <dbReference type="SAM" id="Phobius"/>
    </source>
</evidence>
<keyword evidence="1" id="KW-1133">Transmembrane helix</keyword>
<evidence type="ECO:0000313" key="4">
    <source>
        <dbReference type="Proteomes" id="UP000011723"/>
    </source>
</evidence>
<dbReference type="HOGENOM" id="CLU_2394735_0_0_11"/>
<evidence type="ECO:0000313" key="3">
    <source>
        <dbReference type="EMBL" id="AGF72344.1"/>
    </source>
</evidence>
<proteinExistence type="predicted"/>
<accession>M1MX55</accession>
<dbReference type="STRING" id="1121362.A605_06710"/>
<dbReference type="RefSeq" id="WP_015400763.1">
    <property type="nucleotide sequence ID" value="NC_020302.1"/>
</dbReference>
<dbReference type="PATRIC" id="fig|1121362.3.peg.1354"/>
<feature type="transmembrane region" description="Helical" evidence="1">
    <location>
        <begin position="72"/>
        <end position="93"/>
    </location>
</feature>
<evidence type="ECO:0008006" key="5">
    <source>
        <dbReference type="Google" id="ProtNLM"/>
    </source>
</evidence>
<dbReference type="EMBL" id="CP003697">
    <property type="protein sequence ID" value="AGF72344.1"/>
    <property type="molecule type" value="Genomic_DNA"/>
</dbReference>
<feature type="signal peptide" evidence="2">
    <location>
        <begin position="1"/>
        <end position="24"/>
    </location>
</feature>
<keyword evidence="1" id="KW-0472">Membrane</keyword>
<reference evidence="3 4" key="1">
    <citation type="journal article" date="2012" name="Stand. Genomic Sci.">
        <title>Genome sequence of the halotolerant bacterium Corynebacterium halotolerans type strain YIM 70093(T) (= DSM 44683(T)).</title>
        <authorList>
            <person name="Ruckert C."/>
            <person name="Albersmeier A."/>
            <person name="Al-Dilaimi A."/>
            <person name="Niehaus K."/>
            <person name="Szczepanowski R."/>
            <person name="Kalinowski J."/>
        </authorList>
    </citation>
    <scope>NUCLEOTIDE SEQUENCE [LARGE SCALE GENOMIC DNA]</scope>
    <source>
        <strain evidence="3">YIM 70093</strain>
    </source>
</reference>
<dbReference type="AlphaFoldDB" id="M1MX55"/>
<dbReference type="KEGG" id="chn:A605_06710"/>
<dbReference type="Proteomes" id="UP000011723">
    <property type="component" value="Chromosome"/>
</dbReference>
<gene>
    <name evidence="3" type="ORF">A605_06710</name>
</gene>
<keyword evidence="4" id="KW-1185">Reference proteome</keyword>